<dbReference type="Gene3D" id="3.30.450.40">
    <property type="match status" value="1"/>
</dbReference>
<dbReference type="EMBL" id="PYLO01000001">
    <property type="protein sequence ID" value="PST39155.1"/>
    <property type="molecule type" value="Genomic_DNA"/>
</dbReference>
<keyword evidence="2" id="KW-0238">DNA-binding</keyword>
<dbReference type="GO" id="GO:0003677">
    <property type="term" value="F:DNA binding"/>
    <property type="evidence" value="ECO:0007669"/>
    <property type="project" value="UniProtKB-KW"/>
</dbReference>
<keyword evidence="1" id="KW-0805">Transcription regulation</keyword>
<feature type="domain" description="IclR-ED" evidence="7">
    <location>
        <begin position="65"/>
        <end position="248"/>
    </location>
</feature>
<dbReference type="InterPro" id="IPR036390">
    <property type="entry name" value="WH_DNA-bd_sf"/>
</dbReference>
<evidence type="ECO:0000313" key="8">
    <source>
        <dbReference type="EMBL" id="PST39155.1"/>
    </source>
</evidence>
<gene>
    <name evidence="8" type="ORF">C7U56_04400</name>
</gene>
<evidence type="ECO:0000313" key="9">
    <source>
        <dbReference type="Proteomes" id="UP000241048"/>
    </source>
</evidence>
<dbReference type="Pfam" id="PF01614">
    <property type="entry name" value="IclR_C"/>
    <property type="match status" value="1"/>
</dbReference>
<protein>
    <recommendedName>
        <fullName evidence="5">Glycerol operon regulatory protein</fullName>
    </recommendedName>
</protein>
<dbReference type="SUPFAM" id="SSF46785">
    <property type="entry name" value="Winged helix' DNA-binding domain"/>
    <property type="match status" value="1"/>
</dbReference>
<dbReference type="PROSITE" id="PS51077">
    <property type="entry name" value="HTH_ICLR"/>
    <property type="match status" value="1"/>
</dbReference>
<dbReference type="SMART" id="SM00346">
    <property type="entry name" value="HTH_ICLR"/>
    <property type="match status" value="1"/>
</dbReference>
<comment type="caution">
    <text evidence="8">The sequence shown here is derived from an EMBL/GenBank/DDBJ whole genome shotgun (WGS) entry which is preliminary data.</text>
</comment>
<accession>A0A2T3FV45</accession>
<dbReference type="GO" id="GO:0045892">
    <property type="term" value="P:negative regulation of DNA-templated transcription"/>
    <property type="evidence" value="ECO:0007669"/>
    <property type="project" value="TreeGrafter"/>
</dbReference>
<proteinExistence type="predicted"/>
<dbReference type="GO" id="GO:0003700">
    <property type="term" value="F:DNA-binding transcription factor activity"/>
    <property type="evidence" value="ECO:0007669"/>
    <property type="project" value="TreeGrafter"/>
</dbReference>
<organism evidence="8 9">
    <name type="scientific">Clostridium fessum</name>
    <dbReference type="NCBI Taxonomy" id="2126740"/>
    <lineage>
        <taxon>Bacteria</taxon>
        <taxon>Bacillati</taxon>
        <taxon>Bacillota</taxon>
        <taxon>Clostridia</taxon>
        <taxon>Eubacteriales</taxon>
        <taxon>Clostridiaceae</taxon>
        <taxon>Clostridium</taxon>
    </lineage>
</organism>
<dbReference type="AlphaFoldDB" id="A0A2T3FV45"/>
<dbReference type="Gene3D" id="1.10.10.10">
    <property type="entry name" value="Winged helix-like DNA-binding domain superfamily/Winged helix DNA-binding domain"/>
    <property type="match status" value="1"/>
</dbReference>
<dbReference type="PANTHER" id="PTHR30136">
    <property type="entry name" value="HELIX-TURN-HELIX TRANSCRIPTIONAL REGULATOR, ICLR FAMILY"/>
    <property type="match status" value="1"/>
</dbReference>
<dbReference type="Pfam" id="PF09339">
    <property type="entry name" value="HTH_IclR"/>
    <property type="match status" value="1"/>
</dbReference>
<evidence type="ECO:0000259" key="6">
    <source>
        <dbReference type="PROSITE" id="PS51077"/>
    </source>
</evidence>
<evidence type="ECO:0000256" key="1">
    <source>
        <dbReference type="ARBA" id="ARBA00023015"/>
    </source>
</evidence>
<evidence type="ECO:0000259" key="7">
    <source>
        <dbReference type="PROSITE" id="PS51078"/>
    </source>
</evidence>
<evidence type="ECO:0000256" key="2">
    <source>
        <dbReference type="ARBA" id="ARBA00023125"/>
    </source>
</evidence>
<dbReference type="FunFam" id="1.10.10.10:FF:000056">
    <property type="entry name" value="IclR family transcriptional regulator"/>
    <property type="match status" value="1"/>
</dbReference>
<dbReference type="InterPro" id="IPR029016">
    <property type="entry name" value="GAF-like_dom_sf"/>
</dbReference>
<reference evidence="8 9" key="1">
    <citation type="submission" date="2018-03" db="EMBL/GenBank/DDBJ databases">
        <title>Lachnoclostridium SNUG30386 gen.nov., sp.nov., isolated from human faeces.</title>
        <authorList>
            <person name="Seo B."/>
            <person name="Jeon K."/>
            <person name="Ko G."/>
        </authorList>
    </citation>
    <scope>NUCLEOTIDE SEQUENCE [LARGE SCALE GENOMIC DNA]</scope>
    <source>
        <strain evidence="8 9">SNUG30386</strain>
    </source>
</reference>
<keyword evidence="3" id="KW-0804">Transcription</keyword>
<evidence type="ECO:0000256" key="3">
    <source>
        <dbReference type="ARBA" id="ARBA00023163"/>
    </source>
</evidence>
<dbReference type="Proteomes" id="UP000241048">
    <property type="component" value="Unassembled WGS sequence"/>
</dbReference>
<dbReference type="SUPFAM" id="SSF55781">
    <property type="entry name" value="GAF domain-like"/>
    <property type="match status" value="1"/>
</dbReference>
<keyword evidence="9" id="KW-1185">Reference proteome</keyword>
<dbReference type="InterPro" id="IPR050707">
    <property type="entry name" value="HTH_MetabolicPath_Reg"/>
</dbReference>
<dbReference type="PROSITE" id="PS51078">
    <property type="entry name" value="ICLR_ED"/>
    <property type="match status" value="1"/>
</dbReference>
<dbReference type="RefSeq" id="WP_107000299.1">
    <property type="nucleotide sequence ID" value="NZ_DBFCBK010000010.1"/>
</dbReference>
<evidence type="ECO:0000256" key="5">
    <source>
        <dbReference type="ARBA" id="ARBA00070406"/>
    </source>
</evidence>
<comment type="function">
    <text evidence="4">May be an activator protein for the gylABX operon.</text>
</comment>
<dbReference type="InterPro" id="IPR036388">
    <property type="entry name" value="WH-like_DNA-bd_sf"/>
</dbReference>
<dbReference type="InterPro" id="IPR005471">
    <property type="entry name" value="Tscrpt_reg_IclR_N"/>
</dbReference>
<dbReference type="PANTHER" id="PTHR30136:SF35">
    <property type="entry name" value="HTH-TYPE TRANSCRIPTIONAL REGULATOR RV1719"/>
    <property type="match status" value="1"/>
</dbReference>
<dbReference type="InterPro" id="IPR014757">
    <property type="entry name" value="Tscrpt_reg_IclR_C"/>
</dbReference>
<evidence type="ECO:0000256" key="4">
    <source>
        <dbReference type="ARBA" id="ARBA00058938"/>
    </source>
</evidence>
<name>A0A2T3FV45_9CLOT</name>
<sequence length="254" mass="28513">MIQSLLRAMELLELLKEANHKYSIAELSESTGLPPSTIHRILQTFCEKKYVIRDEHAHTYQLGPALISLGRAAADNVRIQDAALPILKNLSYCTREDSYLIIQVGDKGLVLDKTDGPNHLKVVEEFGYEMDLHCGAIRKALLAFQSDEYIRRYLDTRLTRPEAFPKADPAELAEELRTIREKGIAVSHGEYVPDAVGIGAPIYGIDGRISASVGIIAPYSRIEDDTHLLHLQDQVRHSAAELSYYMGHTFKQEK</sequence>
<feature type="domain" description="HTH iclR-type" evidence="6">
    <location>
        <begin position="2"/>
        <end position="64"/>
    </location>
</feature>